<evidence type="ECO:0000256" key="9">
    <source>
        <dbReference type="ARBA" id="ARBA00037786"/>
    </source>
</evidence>
<evidence type="ECO:0000256" key="2">
    <source>
        <dbReference type="ARBA" id="ARBA00012265"/>
    </source>
</evidence>
<dbReference type="PROSITE" id="PS51684">
    <property type="entry name" value="SAM_MT_TRM5_TYW2"/>
    <property type="match status" value="1"/>
</dbReference>
<proteinExistence type="predicted"/>
<dbReference type="EMBL" id="JAZGQO010000002">
    <property type="protein sequence ID" value="KAK6190878.1"/>
    <property type="molecule type" value="Genomic_DNA"/>
</dbReference>
<comment type="pathway">
    <text evidence="1">tRNA modification; wybutosine-tRNA(Phe) biosynthesis.</text>
</comment>
<gene>
    <name evidence="12" type="ORF">SNE40_002651</name>
</gene>
<dbReference type="GO" id="GO:0005737">
    <property type="term" value="C:cytoplasm"/>
    <property type="evidence" value="ECO:0007669"/>
    <property type="project" value="TreeGrafter"/>
</dbReference>
<keyword evidence="6" id="KW-0949">S-adenosyl-L-methionine</keyword>
<evidence type="ECO:0000256" key="5">
    <source>
        <dbReference type="ARBA" id="ARBA00022679"/>
    </source>
</evidence>
<dbReference type="PANTHER" id="PTHR23245:SF25">
    <property type="entry name" value="TRNA WYBUTOSINE-SYNTHESIZING PROTEIN 2 HOMOLOG"/>
    <property type="match status" value="1"/>
</dbReference>
<evidence type="ECO:0000256" key="3">
    <source>
        <dbReference type="ARBA" id="ARBA00017179"/>
    </source>
</evidence>
<dbReference type="EC" id="2.5.1.114" evidence="2"/>
<dbReference type="Pfam" id="PF25132">
    <property type="entry name" value="TYW2_N"/>
    <property type="match status" value="1"/>
</dbReference>
<dbReference type="InterPro" id="IPR029063">
    <property type="entry name" value="SAM-dependent_MTases_sf"/>
</dbReference>
<accession>A0AAN8PZF5</accession>
<sequence>MSFAVVVPPMFAQKSRKILEDFKVWDESRKLQKIDGGNVAIPVLSKDFDIEILSPVVDKAQLQIVDMVLAKSKKTAIITPQDCLYSAIKQLLVESGMFWTDKVLNDLPNYWEKHGDLILLPASSFQLSLWPGFGEKLWRIVGESLGCTRVAKKSVVCSNGFRTPQVSLLLGQDGWVNQTDNKLRFTYDVTKCMFSIGNISEKLRISEFDCVGETVVDLYAGIGYFTIPYLVHAKAEHVHACEWNPDAVEALKKNLVLNNVQDKCTIYYGDNRKVDLVDIADRVNLGLIPSSESGWPVACAALKRKTGGFLHIHSNVTSNKSERNKINGPKNSTAEISKEECDKDADTEVLNRSCSYSNSQTGINSDVSVNYAANSCHETKQMTKTINYSSWNEWAEHVSVKIRQLLINYHQCDWTCSIKHIEHVKSYAPHVDHLVLDLECRPDTQK</sequence>
<evidence type="ECO:0000256" key="6">
    <source>
        <dbReference type="ARBA" id="ARBA00022691"/>
    </source>
</evidence>
<dbReference type="GO" id="GO:0031591">
    <property type="term" value="P:wybutosine biosynthetic process"/>
    <property type="evidence" value="ECO:0007669"/>
    <property type="project" value="TreeGrafter"/>
</dbReference>
<name>A0AAN8PZF5_PATCE</name>
<dbReference type="GO" id="GO:0030488">
    <property type="term" value="P:tRNA methylation"/>
    <property type="evidence" value="ECO:0007669"/>
    <property type="project" value="TreeGrafter"/>
</dbReference>
<dbReference type="Pfam" id="PF25133">
    <property type="entry name" value="TYW2_N_2"/>
    <property type="match status" value="1"/>
</dbReference>
<dbReference type="Proteomes" id="UP001347796">
    <property type="component" value="Unassembled WGS sequence"/>
</dbReference>
<dbReference type="FunFam" id="3.40.50.150:FF:000131">
    <property type="entry name" value="tRNA wybutosine-synthesizing protein 2/3/4"/>
    <property type="match status" value="1"/>
</dbReference>
<organism evidence="12 13">
    <name type="scientific">Patella caerulea</name>
    <name type="common">Rayed Mediterranean limpet</name>
    <dbReference type="NCBI Taxonomy" id="87958"/>
    <lineage>
        <taxon>Eukaryota</taxon>
        <taxon>Metazoa</taxon>
        <taxon>Spiralia</taxon>
        <taxon>Lophotrochozoa</taxon>
        <taxon>Mollusca</taxon>
        <taxon>Gastropoda</taxon>
        <taxon>Patellogastropoda</taxon>
        <taxon>Patelloidea</taxon>
        <taxon>Patellidae</taxon>
        <taxon>Patella</taxon>
    </lineage>
</organism>
<dbReference type="Gene3D" id="3.40.50.150">
    <property type="entry name" value="Vaccinia Virus protein VP39"/>
    <property type="match status" value="1"/>
</dbReference>
<dbReference type="InterPro" id="IPR056743">
    <property type="entry name" value="TRM5-TYW2-like_MTfase"/>
</dbReference>
<dbReference type="CDD" id="cd02440">
    <property type="entry name" value="AdoMet_MTases"/>
    <property type="match status" value="1"/>
</dbReference>
<dbReference type="SUPFAM" id="SSF53335">
    <property type="entry name" value="S-adenosyl-L-methionine-dependent methyltransferases"/>
    <property type="match status" value="1"/>
</dbReference>
<feature type="domain" description="SAM-dependent methyltransferase TRM5/TYW2-type" evidence="11">
    <location>
        <begin position="111"/>
        <end position="442"/>
    </location>
</feature>
<dbReference type="InterPro" id="IPR030382">
    <property type="entry name" value="MeTrfase_TRM5/TYW2"/>
</dbReference>
<dbReference type="GO" id="GO:0008175">
    <property type="term" value="F:tRNA methyltransferase activity"/>
    <property type="evidence" value="ECO:0007669"/>
    <property type="project" value="TreeGrafter"/>
</dbReference>
<dbReference type="PANTHER" id="PTHR23245">
    <property type="entry name" value="TRNA METHYLTRANSFERASE"/>
    <property type="match status" value="1"/>
</dbReference>
<evidence type="ECO:0000256" key="4">
    <source>
        <dbReference type="ARBA" id="ARBA00022603"/>
    </source>
</evidence>
<keyword evidence="13" id="KW-1185">Reference proteome</keyword>
<comment type="catalytic activity">
    <reaction evidence="10">
        <text>4-demethylwyosine(37) in tRNA(Phe) + S-adenosyl-L-methionine = 4-demethyl-7-[(3S)-3-amino-3-carboxypropyl]wyosine(37) in tRNA(Phe) + S-methyl-5'-thioadenosine + H(+)</text>
        <dbReference type="Rhea" id="RHEA:36355"/>
        <dbReference type="Rhea" id="RHEA-COMP:10164"/>
        <dbReference type="Rhea" id="RHEA-COMP:10378"/>
        <dbReference type="ChEBI" id="CHEBI:15378"/>
        <dbReference type="ChEBI" id="CHEBI:17509"/>
        <dbReference type="ChEBI" id="CHEBI:59789"/>
        <dbReference type="ChEBI" id="CHEBI:64315"/>
        <dbReference type="ChEBI" id="CHEBI:73550"/>
        <dbReference type="EC" id="2.5.1.114"/>
    </reaction>
</comment>
<keyword evidence="5" id="KW-0808">Transferase</keyword>
<keyword evidence="4" id="KW-0489">Methyltransferase</keyword>
<keyword evidence="7" id="KW-0819">tRNA processing</keyword>
<dbReference type="InterPro" id="IPR056744">
    <property type="entry name" value="TRM5/TYW2-like_N"/>
</dbReference>
<dbReference type="AlphaFoldDB" id="A0AAN8PZF5"/>
<evidence type="ECO:0000313" key="13">
    <source>
        <dbReference type="Proteomes" id="UP001347796"/>
    </source>
</evidence>
<dbReference type="Pfam" id="PF02475">
    <property type="entry name" value="TRM5-TYW2_MTfase"/>
    <property type="match status" value="1"/>
</dbReference>
<evidence type="ECO:0000256" key="7">
    <source>
        <dbReference type="ARBA" id="ARBA00022694"/>
    </source>
</evidence>
<evidence type="ECO:0000313" key="12">
    <source>
        <dbReference type="EMBL" id="KAK6190878.1"/>
    </source>
</evidence>
<dbReference type="InterPro" id="IPR056745">
    <property type="entry name" value="TYW2_N"/>
</dbReference>
<evidence type="ECO:0000256" key="10">
    <source>
        <dbReference type="ARBA" id="ARBA00049400"/>
    </source>
</evidence>
<protein>
    <recommendedName>
        <fullName evidence="3">tRNA wybutosine-synthesizing protein 2 homolog</fullName>
        <ecNumber evidence="2">2.5.1.114</ecNumber>
    </recommendedName>
    <alternativeName>
        <fullName evidence="8">tRNA(Phe) (4-demethylwyosine(37)-C(7)) aminocarboxypropyltransferase</fullName>
    </alternativeName>
</protein>
<comment type="caution">
    <text evidence="12">The sequence shown here is derived from an EMBL/GenBank/DDBJ whole genome shotgun (WGS) entry which is preliminary data.</text>
</comment>
<evidence type="ECO:0000259" key="11">
    <source>
        <dbReference type="PROSITE" id="PS51684"/>
    </source>
</evidence>
<comment type="function">
    <text evidence="9">S-adenosyl-L-methionine-dependent transferase that acts as a component of the wybutosine biosynthesis pathway. Wybutosine is a hyper modified guanosine with a tricyclic base found at the 3'-position adjacent to the anticodon of eukaryotic phenylalanine tRNA. Catalyzes the transfer of the alpha-amino-alpha-carboxypropyl (acp) group from S-adenosyl-L-methionine to the C-7 position of 4-demethylwyosine (imG-14) to produce wybutosine-86.</text>
</comment>
<evidence type="ECO:0000256" key="8">
    <source>
        <dbReference type="ARBA" id="ARBA00031315"/>
    </source>
</evidence>
<reference evidence="12 13" key="1">
    <citation type="submission" date="2024-01" db="EMBL/GenBank/DDBJ databases">
        <title>The genome of the rayed Mediterranean limpet Patella caerulea (Linnaeus, 1758).</title>
        <authorList>
            <person name="Anh-Thu Weber A."/>
            <person name="Halstead-Nussloch G."/>
        </authorList>
    </citation>
    <scope>NUCLEOTIDE SEQUENCE [LARGE SCALE GENOMIC DNA]</scope>
    <source>
        <strain evidence="12">AATW-2023a</strain>
        <tissue evidence="12">Whole specimen</tissue>
    </source>
</reference>
<evidence type="ECO:0000256" key="1">
    <source>
        <dbReference type="ARBA" id="ARBA00004797"/>
    </source>
</evidence>
<dbReference type="GO" id="GO:0102522">
    <property type="term" value="F:tRNA 4-demethylwyosine alpha-amino-alpha-carboxypropyltransferase activity"/>
    <property type="evidence" value="ECO:0007669"/>
    <property type="project" value="UniProtKB-EC"/>
</dbReference>